<feature type="domain" description="C2H2-type" evidence="9">
    <location>
        <begin position="329"/>
        <end position="356"/>
    </location>
</feature>
<protein>
    <recommendedName>
        <fullName evidence="9">C2H2-type domain-containing protein</fullName>
    </recommendedName>
</protein>
<feature type="domain" description="C2H2-type" evidence="9">
    <location>
        <begin position="233"/>
        <end position="263"/>
    </location>
</feature>
<evidence type="ECO:0000256" key="8">
    <source>
        <dbReference type="SAM" id="MobiDB-lite"/>
    </source>
</evidence>
<accession>A0ABP1S272</accession>
<keyword evidence="6" id="KW-0539">Nucleus</keyword>
<dbReference type="PANTHER" id="PTHR45718:SF7">
    <property type="entry name" value="C2H2-TYPE DOMAIN-CONTAINING PROTEIN"/>
    <property type="match status" value="1"/>
</dbReference>
<dbReference type="Gene3D" id="3.30.160.60">
    <property type="entry name" value="Classic Zinc Finger"/>
    <property type="match status" value="5"/>
</dbReference>
<dbReference type="PROSITE" id="PS00028">
    <property type="entry name" value="ZINC_FINGER_C2H2_1"/>
    <property type="match status" value="4"/>
</dbReference>
<proteinExistence type="predicted"/>
<feature type="region of interest" description="Disordered" evidence="8">
    <location>
        <begin position="400"/>
        <end position="425"/>
    </location>
</feature>
<dbReference type="Pfam" id="PF23561">
    <property type="entry name" value="zf-C2H2_15"/>
    <property type="match status" value="1"/>
</dbReference>
<keyword evidence="11" id="KW-1185">Reference proteome</keyword>
<sequence length="531" mass="58362">MWEDDSSWSRVTSSVGSIFDGLSSTQASSLLSPSPTLSDYSSAAEPISPLSCLSTGSPYSFASSSSPSGSMSPDTTSPGILSDSSESSGDSFSKGIYFAQGGSIWTGVGTGGALPSLHEWRKIDQQKRNALRFIFPDASIHHQLQNGSGINSDNVGFEVINIPVITKTEHLECTVSSSSSPTRNQNGYCQNKVTKLCPLSVGKRAEKFMKSFTSSTNVGVNGNLMLVSSEKPFECMWIDCRSSFLQKDCLIDHIDRAHIQTRKDDFSCFWHGCVRRNRPFNARYKLLIHMRVHTGHKPNKCTIQGCDKAFSRLENLKIHLRSHTGERPYICPHCPKAFSNSSDRAKHQRTHFDSKPYACVHPNCDKRYTDPSSLRKHAKMHYLPVGKSIKKENHQKDCVRSNSGSITCSGGSNKNRRKYLGGNGVSSAPTVELSVDIKPNLGPVSNMISSAVGLLGTSSVPSKSQLLNLDQDPPLNEWLSYSNLNDSFSLTPPQHCKNEVDPSVDLDAIPLGDLNWISNMNFDHFDIDCLL</sequence>
<evidence type="ECO:0000313" key="11">
    <source>
        <dbReference type="Proteomes" id="UP001642540"/>
    </source>
</evidence>
<evidence type="ECO:0000313" key="10">
    <source>
        <dbReference type="EMBL" id="CAL8141247.1"/>
    </source>
</evidence>
<dbReference type="EMBL" id="CAXLJM020000146">
    <property type="protein sequence ID" value="CAL8141247.1"/>
    <property type="molecule type" value="Genomic_DNA"/>
</dbReference>
<dbReference type="Pfam" id="PF00096">
    <property type="entry name" value="zf-C2H2"/>
    <property type="match status" value="3"/>
</dbReference>
<evidence type="ECO:0000256" key="5">
    <source>
        <dbReference type="ARBA" id="ARBA00022833"/>
    </source>
</evidence>
<feature type="compositionally biased region" description="Polar residues" evidence="8">
    <location>
        <begin position="400"/>
        <end position="413"/>
    </location>
</feature>
<feature type="domain" description="C2H2-type" evidence="9">
    <location>
        <begin position="357"/>
        <end position="381"/>
    </location>
</feature>
<dbReference type="Proteomes" id="UP001642540">
    <property type="component" value="Unassembled WGS sequence"/>
</dbReference>
<keyword evidence="2" id="KW-0479">Metal-binding</keyword>
<organism evidence="10 11">
    <name type="scientific">Orchesella dallaii</name>
    <dbReference type="NCBI Taxonomy" id="48710"/>
    <lineage>
        <taxon>Eukaryota</taxon>
        <taxon>Metazoa</taxon>
        <taxon>Ecdysozoa</taxon>
        <taxon>Arthropoda</taxon>
        <taxon>Hexapoda</taxon>
        <taxon>Collembola</taxon>
        <taxon>Entomobryomorpha</taxon>
        <taxon>Entomobryoidea</taxon>
        <taxon>Orchesellidae</taxon>
        <taxon>Orchesellinae</taxon>
        <taxon>Orchesella</taxon>
    </lineage>
</organism>
<name>A0ABP1S272_9HEXA</name>
<comment type="subcellular location">
    <subcellularLocation>
        <location evidence="1">Nucleus</location>
    </subcellularLocation>
</comment>
<keyword evidence="4 7" id="KW-0863">Zinc-finger</keyword>
<keyword evidence="5" id="KW-0862">Zinc</keyword>
<comment type="caution">
    <text evidence="10">The sequence shown here is derived from an EMBL/GenBank/DDBJ whole genome shotgun (WGS) entry which is preliminary data.</text>
</comment>
<feature type="region of interest" description="Disordered" evidence="8">
    <location>
        <begin position="63"/>
        <end position="87"/>
    </location>
</feature>
<feature type="domain" description="C2H2-type" evidence="9">
    <location>
        <begin position="299"/>
        <end position="328"/>
    </location>
</feature>
<dbReference type="PROSITE" id="PS50157">
    <property type="entry name" value="ZINC_FINGER_C2H2_2"/>
    <property type="match status" value="5"/>
</dbReference>
<dbReference type="PANTHER" id="PTHR45718">
    <property type="entry name" value="TRANSCRIPTIONAL ACTIVATOR CUBITUS INTERRUPTUS"/>
    <property type="match status" value="1"/>
</dbReference>
<evidence type="ECO:0000256" key="4">
    <source>
        <dbReference type="ARBA" id="ARBA00022771"/>
    </source>
</evidence>
<evidence type="ECO:0000256" key="3">
    <source>
        <dbReference type="ARBA" id="ARBA00022737"/>
    </source>
</evidence>
<feature type="domain" description="C2H2-type" evidence="9">
    <location>
        <begin position="271"/>
        <end position="298"/>
    </location>
</feature>
<dbReference type="SUPFAM" id="SSF57667">
    <property type="entry name" value="beta-beta-alpha zinc fingers"/>
    <property type="match status" value="3"/>
</dbReference>
<gene>
    <name evidence="10" type="ORF">ODALV1_LOCUS28636</name>
</gene>
<keyword evidence="3" id="KW-0677">Repeat</keyword>
<evidence type="ECO:0000256" key="7">
    <source>
        <dbReference type="PROSITE-ProRule" id="PRU00042"/>
    </source>
</evidence>
<dbReference type="InterPro" id="IPR043359">
    <property type="entry name" value="GLI-like"/>
</dbReference>
<evidence type="ECO:0000256" key="6">
    <source>
        <dbReference type="ARBA" id="ARBA00023242"/>
    </source>
</evidence>
<evidence type="ECO:0000256" key="2">
    <source>
        <dbReference type="ARBA" id="ARBA00022723"/>
    </source>
</evidence>
<dbReference type="InterPro" id="IPR013087">
    <property type="entry name" value="Znf_C2H2_type"/>
</dbReference>
<reference evidence="10 11" key="1">
    <citation type="submission" date="2024-08" db="EMBL/GenBank/DDBJ databases">
        <authorList>
            <person name="Cucini C."/>
            <person name="Frati F."/>
        </authorList>
    </citation>
    <scope>NUCLEOTIDE SEQUENCE [LARGE SCALE GENOMIC DNA]</scope>
</reference>
<evidence type="ECO:0000259" key="9">
    <source>
        <dbReference type="PROSITE" id="PS50157"/>
    </source>
</evidence>
<dbReference type="InterPro" id="IPR036236">
    <property type="entry name" value="Znf_C2H2_sf"/>
</dbReference>
<dbReference type="SMART" id="SM00355">
    <property type="entry name" value="ZnF_C2H2"/>
    <property type="match status" value="5"/>
</dbReference>
<evidence type="ECO:0000256" key="1">
    <source>
        <dbReference type="ARBA" id="ARBA00004123"/>
    </source>
</evidence>
<dbReference type="InterPro" id="IPR056436">
    <property type="entry name" value="Znf-C2H2_ZIC1-5/GLI1-3-like"/>
</dbReference>